<dbReference type="STRING" id="218851.A0A2G5EVC1"/>
<evidence type="ECO:0000256" key="4">
    <source>
        <dbReference type="ARBA" id="ARBA00023180"/>
    </source>
</evidence>
<dbReference type="Proteomes" id="UP000230069">
    <property type="component" value="Unassembled WGS sequence"/>
</dbReference>
<feature type="signal peptide" evidence="5">
    <location>
        <begin position="1"/>
        <end position="28"/>
    </location>
</feature>
<proteinExistence type="inferred from homology"/>
<dbReference type="PANTHER" id="PTHR10426">
    <property type="entry name" value="STRICTOSIDINE SYNTHASE-RELATED"/>
    <property type="match status" value="1"/>
</dbReference>
<dbReference type="Pfam" id="PF20067">
    <property type="entry name" value="SSL_N"/>
    <property type="match status" value="1"/>
</dbReference>
<comment type="subcellular location">
    <subcellularLocation>
        <location evidence="1">Vacuole</location>
    </subcellularLocation>
</comment>
<dbReference type="GO" id="GO:0012505">
    <property type="term" value="C:endomembrane system"/>
    <property type="evidence" value="ECO:0007669"/>
    <property type="project" value="TreeGrafter"/>
</dbReference>
<evidence type="ECO:0000313" key="8">
    <source>
        <dbReference type="Proteomes" id="UP000230069"/>
    </source>
</evidence>
<comment type="similarity">
    <text evidence="2">Belongs to the strictosidine synthase family.</text>
</comment>
<evidence type="ECO:0000259" key="6">
    <source>
        <dbReference type="Pfam" id="PF03088"/>
    </source>
</evidence>
<dbReference type="InParanoid" id="A0A2G5EVC1"/>
<name>A0A2G5EVC1_AQUCA</name>
<evidence type="ECO:0000256" key="2">
    <source>
        <dbReference type="ARBA" id="ARBA00009191"/>
    </source>
</evidence>
<dbReference type="GO" id="GO:0016787">
    <property type="term" value="F:hydrolase activity"/>
    <property type="evidence" value="ECO:0007669"/>
    <property type="project" value="TreeGrafter"/>
</dbReference>
<keyword evidence="4" id="KW-0325">Glycoprotein</keyword>
<dbReference type="FunFam" id="2.120.10.30:FF:000048">
    <property type="entry name" value="Protein strictosidine synthase-like 10"/>
    <property type="match status" value="1"/>
</dbReference>
<feature type="chain" id="PRO_5013915545" description="Strictosidine synthase conserved region domain-containing protein" evidence="5">
    <location>
        <begin position="29"/>
        <end position="332"/>
    </location>
</feature>
<reference evidence="7 8" key="1">
    <citation type="submission" date="2017-09" db="EMBL/GenBank/DDBJ databases">
        <title>WGS assembly of Aquilegia coerulea Goldsmith.</title>
        <authorList>
            <person name="Hodges S."/>
            <person name="Kramer E."/>
            <person name="Nordborg M."/>
            <person name="Tomkins J."/>
            <person name="Borevitz J."/>
            <person name="Derieg N."/>
            <person name="Yan J."/>
            <person name="Mihaltcheva S."/>
            <person name="Hayes R.D."/>
            <person name="Rokhsar D."/>
        </authorList>
    </citation>
    <scope>NUCLEOTIDE SEQUENCE [LARGE SCALE GENOMIC DNA]</scope>
    <source>
        <strain evidence="8">cv. Goldsmith</strain>
    </source>
</reference>
<dbReference type="AlphaFoldDB" id="A0A2G5EVC1"/>
<gene>
    <name evidence="7" type="ORF">AQUCO_00400531v1</name>
</gene>
<dbReference type="GO" id="GO:0005773">
    <property type="term" value="C:vacuole"/>
    <property type="evidence" value="ECO:0007669"/>
    <property type="project" value="UniProtKB-SubCell"/>
</dbReference>
<dbReference type="Gene3D" id="2.120.10.30">
    <property type="entry name" value="TolB, C-terminal domain"/>
    <property type="match status" value="1"/>
</dbReference>
<evidence type="ECO:0000313" key="7">
    <source>
        <dbReference type="EMBL" id="PIA59695.1"/>
    </source>
</evidence>
<dbReference type="InterPro" id="IPR011042">
    <property type="entry name" value="6-blade_b-propeller_TolB-like"/>
</dbReference>
<feature type="domain" description="Strictosidine synthase conserved region" evidence="6">
    <location>
        <begin position="152"/>
        <end position="239"/>
    </location>
</feature>
<dbReference type="OrthoDB" id="5307922at2759"/>
<organism evidence="7 8">
    <name type="scientific">Aquilegia coerulea</name>
    <name type="common">Rocky mountain columbine</name>
    <dbReference type="NCBI Taxonomy" id="218851"/>
    <lineage>
        <taxon>Eukaryota</taxon>
        <taxon>Viridiplantae</taxon>
        <taxon>Streptophyta</taxon>
        <taxon>Embryophyta</taxon>
        <taxon>Tracheophyta</taxon>
        <taxon>Spermatophyta</taxon>
        <taxon>Magnoliopsida</taxon>
        <taxon>Ranunculales</taxon>
        <taxon>Ranunculaceae</taxon>
        <taxon>Thalictroideae</taxon>
        <taxon>Aquilegia</taxon>
    </lineage>
</organism>
<evidence type="ECO:0000256" key="3">
    <source>
        <dbReference type="ARBA" id="ARBA00022554"/>
    </source>
</evidence>
<keyword evidence="3" id="KW-0926">Vacuole</keyword>
<evidence type="ECO:0000256" key="5">
    <source>
        <dbReference type="SAM" id="SignalP"/>
    </source>
</evidence>
<dbReference type="EMBL" id="KZ305021">
    <property type="protein sequence ID" value="PIA59695.1"/>
    <property type="molecule type" value="Genomic_DNA"/>
</dbReference>
<dbReference type="PANTHER" id="PTHR10426:SF86">
    <property type="entry name" value="PROTEIN STRICTOSIDINE SYNTHASE-LIKE 10-LIKE"/>
    <property type="match status" value="1"/>
</dbReference>
<evidence type="ECO:0000256" key="1">
    <source>
        <dbReference type="ARBA" id="ARBA00004116"/>
    </source>
</evidence>
<dbReference type="Pfam" id="PF03088">
    <property type="entry name" value="Str_synth"/>
    <property type="match status" value="1"/>
</dbReference>
<dbReference type="SUPFAM" id="SSF63829">
    <property type="entry name" value="Calcium-dependent phosphotriesterase"/>
    <property type="match status" value="1"/>
</dbReference>
<keyword evidence="5" id="KW-0732">Signal</keyword>
<sequence>MDGIRSKTSLSLLLFFFLFIWFPKFTSSFQPYQEINLPPRMLGPESLAFDCNGEGPYTGVADGRIFKWQGSARGWTEFAVTARNRRRDLCDGSMYPYRERICGRPLGLQFNNRTCELYIADAYFGLMRVGRDGGVTRQLAYSAEGIPFRFTNALDIDQVTGVVYFTDSSSRFTRRENLRVAASGDNTARFMRYDPVSRRVTVLLRGLSFANGVALSKDRDYVLVAETSRQHILRYWLQGLRAGTSEVFAQVPGSPDNIKRNDMGHFWVALNNGRSIPSSIDDPIAVRLDGEGRILETRHGNGFMQSTSEVNENKGTLFVGSVGMPYVGSSRV</sequence>
<protein>
    <recommendedName>
        <fullName evidence="6">Strictosidine synthase conserved region domain-containing protein</fullName>
    </recommendedName>
</protein>
<accession>A0A2G5EVC1</accession>
<dbReference type="InterPro" id="IPR018119">
    <property type="entry name" value="Strictosidine_synth_cons-reg"/>
</dbReference>
<keyword evidence="8" id="KW-1185">Reference proteome</keyword>